<feature type="domain" description="N-acetyltransferase" evidence="3">
    <location>
        <begin position="44"/>
        <end position="197"/>
    </location>
</feature>
<dbReference type="PROSITE" id="PS51186">
    <property type="entry name" value="GNAT"/>
    <property type="match status" value="1"/>
</dbReference>
<dbReference type="EMBL" id="KV424114">
    <property type="protein sequence ID" value="KZT51307.1"/>
    <property type="molecule type" value="Genomic_DNA"/>
</dbReference>
<dbReference type="InterPro" id="IPR050832">
    <property type="entry name" value="Bact_Acetyltransf"/>
</dbReference>
<protein>
    <recommendedName>
        <fullName evidence="3">N-acetyltransferase domain-containing protein</fullName>
    </recommendedName>
</protein>
<dbReference type="InterPro" id="IPR016181">
    <property type="entry name" value="Acyl_CoA_acyltransferase"/>
</dbReference>
<evidence type="ECO:0000256" key="2">
    <source>
        <dbReference type="ARBA" id="ARBA00023315"/>
    </source>
</evidence>
<keyword evidence="1" id="KW-0808">Transferase</keyword>
<dbReference type="InterPro" id="IPR000182">
    <property type="entry name" value="GNAT_dom"/>
</dbReference>
<name>A0A165CSC9_9BASI</name>
<dbReference type="SUPFAM" id="SSF55729">
    <property type="entry name" value="Acyl-CoA N-acyltransferases (Nat)"/>
    <property type="match status" value="1"/>
</dbReference>
<dbReference type="AlphaFoldDB" id="A0A165CSC9"/>
<dbReference type="Gene3D" id="3.40.630.30">
    <property type="match status" value="1"/>
</dbReference>
<evidence type="ECO:0000313" key="4">
    <source>
        <dbReference type="EMBL" id="KZT51307.1"/>
    </source>
</evidence>
<dbReference type="CDD" id="cd04301">
    <property type="entry name" value="NAT_SF"/>
    <property type="match status" value="1"/>
</dbReference>
<dbReference type="PANTHER" id="PTHR43877">
    <property type="entry name" value="AMINOALKYLPHOSPHONATE N-ACETYLTRANSFERASE-RELATED-RELATED"/>
    <property type="match status" value="1"/>
</dbReference>
<evidence type="ECO:0000313" key="5">
    <source>
        <dbReference type="Proteomes" id="UP000076842"/>
    </source>
</evidence>
<gene>
    <name evidence="4" type="ORF">CALCODRAFT_145267</name>
</gene>
<dbReference type="InParanoid" id="A0A165CSC9"/>
<accession>A0A165CSC9</accession>
<dbReference type="Proteomes" id="UP000076842">
    <property type="component" value="Unassembled WGS sequence"/>
</dbReference>
<evidence type="ECO:0000256" key="1">
    <source>
        <dbReference type="ARBA" id="ARBA00022679"/>
    </source>
</evidence>
<dbReference type="Pfam" id="PF00583">
    <property type="entry name" value="Acetyltransf_1"/>
    <property type="match status" value="1"/>
</dbReference>
<evidence type="ECO:0000259" key="3">
    <source>
        <dbReference type="PROSITE" id="PS51186"/>
    </source>
</evidence>
<organism evidence="4 5">
    <name type="scientific">Calocera cornea HHB12733</name>
    <dbReference type="NCBI Taxonomy" id="1353952"/>
    <lineage>
        <taxon>Eukaryota</taxon>
        <taxon>Fungi</taxon>
        <taxon>Dikarya</taxon>
        <taxon>Basidiomycota</taxon>
        <taxon>Agaricomycotina</taxon>
        <taxon>Dacrymycetes</taxon>
        <taxon>Dacrymycetales</taxon>
        <taxon>Dacrymycetaceae</taxon>
        <taxon>Calocera</taxon>
    </lineage>
</organism>
<dbReference type="GO" id="GO:0016747">
    <property type="term" value="F:acyltransferase activity, transferring groups other than amino-acyl groups"/>
    <property type="evidence" value="ECO:0007669"/>
    <property type="project" value="InterPro"/>
</dbReference>
<proteinExistence type="predicted"/>
<keyword evidence="5" id="KW-1185">Reference proteome</keyword>
<sequence>MPHACPPAPAKSDSHPKGPYPVYNLSTRWYKNVIHLKTANGLEFILRPFTVPAPPEAVEELREMRIACGWDVELIGEWMVEIKEGRRIQWTAYMGQEPIGMCALNIYSIHDETLANGVDRAEVAGMFLYPAWRSLGLGKAMMTHVEQEAAQMGMKKTTVNTRSLGPSLMPYIRRGYREYKAREMKYLLDTILGLGLTPEHMSASFLEKPVPAASTVFFTMDLQTTA</sequence>
<dbReference type="OrthoDB" id="2326446at2759"/>
<reference evidence="4 5" key="1">
    <citation type="journal article" date="2016" name="Mol. Biol. Evol.">
        <title>Comparative Genomics of Early-Diverging Mushroom-Forming Fungi Provides Insights into the Origins of Lignocellulose Decay Capabilities.</title>
        <authorList>
            <person name="Nagy L.G."/>
            <person name="Riley R."/>
            <person name="Tritt A."/>
            <person name="Adam C."/>
            <person name="Daum C."/>
            <person name="Floudas D."/>
            <person name="Sun H."/>
            <person name="Yadav J.S."/>
            <person name="Pangilinan J."/>
            <person name="Larsson K.H."/>
            <person name="Matsuura K."/>
            <person name="Barry K."/>
            <person name="Labutti K."/>
            <person name="Kuo R."/>
            <person name="Ohm R.A."/>
            <person name="Bhattacharya S.S."/>
            <person name="Shirouzu T."/>
            <person name="Yoshinaga Y."/>
            <person name="Martin F.M."/>
            <person name="Grigoriev I.V."/>
            <person name="Hibbett D.S."/>
        </authorList>
    </citation>
    <scope>NUCLEOTIDE SEQUENCE [LARGE SCALE GENOMIC DNA]</scope>
    <source>
        <strain evidence="4 5">HHB12733</strain>
    </source>
</reference>
<keyword evidence="2" id="KW-0012">Acyltransferase</keyword>